<feature type="disulfide bond" evidence="2">
    <location>
        <begin position="420"/>
        <end position="429"/>
    </location>
</feature>
<evidence type="ECO:0000313" key="6">
    <source>
        <dbReference type="EMBL" id="KAJ6225379.1"/>
    </source>
</evidence>
<keyword evidence="7" id="KW-1185">Reference proteome</keyword>
<dbReference type="Pfam" id="PF00054">
    <property type="entry name" value="Laminin_G_1"/>
    <property type="match status" value="2"/>
</dbReference>
<dbReference type="SUPFAM" id="SSF49899">
    <property type="entry name" value="Concanavalin A-like lectins/glucanases"/>
    <property type="match status" value="3"/>
</dbReference>
<dbReference type="CDD" id="cd00054">
    <property type="entry name" value="EGF_CA"/>
    <property type="match status" value="2"/>
</dbReference>
<feature type="domain" description="EGF-like" evidence="5">
    <location>
        <begin position="611"/>
        <end position="648"/>
    </location>
</feature>
<feature type="domain" description="EGF-like" evidence="5">
    <location>
        <begin position="393"/>
        <end position="430"/>
    </location>
</feature>
<evidence type="ECO:0000256" key="3">
    <source>
        <dbReference type="PROSITE-ProRule" id="PRU00122"/>
    </source>
</evidence>
<protein>
    <recommendedName>
        <fullName evidence="8">Pikachurin-like</fullName>
    </recommendedName>
</protein>
<feature type="disulfide bond" evidence="3">
    <location>
        <begin position="811"/>
        <end position="838"/>
    </location>
</feature>
<reference evidence="6" key="1">
    <citation type="submission" date="2022-12" db="EMBL/GenBank/DDBJ databases">
        <title>Genome assemblies of Blomia tropicalis.</title>
        <authorList>
            <person name="Cui Y."/>
        </authorList>
    </citation>
    <scope>NUCLEOTIDE SEQUENCE</scope>
    <source>
        <tissue evidence="6">Adult mites</tissue>
    </source>
</reference>
<evidence type="ECO:0000259" key="5">
    <source>
        <dbReference type="PROSITE" id="PS50026"/>
    </source>
</evidence>
<name>A0A9Q0MH17_BLOTA</name>
<dbReference type="Pfam" id="PF02210">
    <property type="entry name" value="Laminin_G_2"/>
    <property type="match status" value="1"/>
</dbReference>
<dbReference type="CDD" id="cd00110">
    <property type="entry name" value="LamG"/>
    <property type="match status" value="3"/>
</dbReference>
<dbReference type="GO" id="GO:0016020">
    <property type="term" value="C:membrane"/>
    <property type="evidence" value="ECO:0007669"/>
    <property type="project" value="UniProtKB-SubCell"/>
</dbReference>
<dbReference type="EMBL" id="JAPWDV010000001">
    <property type="protein sequence ID" value="KAJ6225379.1"/>
    <property type="molecule type" value="Genomic_DNA"/>
</dbReference>
<feature type="disulfide bond" evidence="2">
    <location>
        <begin position="638"/>
        <end position="647"/>
    </location>
</feature>
<dbReference type="SMART" id="SM00181">
    <property type="entry name" value="EGF"/>
    <property type="match status" value="4"/>
</dbReference>
<feature type="domain" description="Laminin G" evidence="4">
    <location>
        <begin position="435"/>
        <end position="614"/>
    </location>
</feature>
<organism evidence="6 7">
    <name type="scientific">Blomia tropicalis</name>
    <name type="common">Mite</name>
    <dbReference type="NCBI Taxonomy" id="40697"/>
    <lineage>
        <taxon>Eukaryota</taxon>
        <taxon>Metazoa</taxon>
        <taxon>Ecdysozoa</taxon>
        <taxon>Arthropoda</taxon>
        <taxon>Chelicerata</taxon>
        <taxon>Arachnida</taxon>
        <taxon>Acari</taxon>
        <taxon>Acariformes</taxon>
        <taxon>Sarcoptiformes</taxon>
        <taxon>Astigmata</taxon>
        <taxon>Glycyphagoidea</taxon>
        <taxon>Echimyopodidae</taxon>
        <taxon>Blomia</taxon>
    </lineage>
</organism>
<dbReference type="PANTHER" id="PTHR15036:SF85">
    <property type="entry name" value="SP2353, ISOFORM A"/>
    <property type="match status" value="1"/>
</dbReference>
<dbReference type="SMART" id="SM00179">
    <property type="entry name" value="EGF_CA"/>
    <property type="match status" value="3"/>
</dbReference>
<evidence type="ECO:0000256" key="1">
    <source>
        <dbReference type="ARBA" id="ARBA00023157"/>
    </source>
</evidence>
<dbReference type="InterPro" id="IPR050372">
    <property type="entry name" value="Neurexin-related_CASP"/>
</dbReference>
<keyword evidence="2" id="KW-0245">EGF-like domain</keyword>
<dbReference type="Proteomes" id="UP001142055">
    <property type="component" value="Chromosome 1"/>
</dbReference>
<evidence type="ECO:0000259" key="4">
    <source>
        <dbReference type="PROSITE" id="PS50025"/>
    </source>
</evidence>
<feature type="domain" description="Laminin G" evidence="4">
    <location>
        <begin position="218"/>
        <end position="397"/>
    </location>
</feature>
<dbReference type="GO" id="GO:0048513">
    <property type="term" value="P:animal organ development"/>
    <property type="evidence" value="ECO:0007669"/>
    <property type="project" value="UniProtKB-ARBA"/>
</dbReference>
<dbReference type="Gene3D" id="2.10.25.10">
    <property type="entry name" value="Laminin"/>
    <property type="match status" value="3"/>
</dbReference>
<comment type="caution">
    <text evidence="2">Lacks conserved residue(s) required for the propagation of feature annotation.</text>
</comment>
<dbReference type="PROSITE" id="PS50026">
    <property type="entry name" value="EGF_3"/>
    <property type="match status" value="2"/>
</dbReference>
<dbReference type="Gene3D" id="2.60.120.200">
    <property type="match status" value="3"/>
</dbReference>
<dbReference type="InterPro" id="IPR001881">
    <property type="entry name" value="EGF-like_Ca-bd_dom"/>
</dbReference>
<dbReference type="SMART" id="SM00282">
    <property type="entry name" value="LamG"/>
    <property type="match status" value="3"/>
</dbReference>
<proteinExistence type="predicted"/>
<gene>
    <name evidence="6" type="ORF">RDWZM_003924</name>
</gene>
<dbReference type="InterPro" id="IPR000742">
    <property type="entry name" value="EGF"/>
</dbReference>
<dbReference type="PROSITE" id="PS00022">
    <property type="entry name" value="EGF_1"/>
    <property type="match status" value="3"/>
</dbReference>
<dbReference type="PANTHER" id="PTHR15036">
    <property type="entry name" value="PIKACHURIN-LIKE PROTEIN"/>
    <property type="match status" value="1"/>
</dbReference>
<dbReference type="SUPFAM" id="SSF57196">
    <property type="entry name" value="EGF/Laminin"/>
    <property type="match status" value="1"/>
</dbReference>
<dbReference type="InterPro" id="IPR001791">
    <property type="entry name" value="Laminin_G"/>
</dbReference>
<dbReference type="PROSITE" id="PS01186">
    <property type="entry name" value="EGF_2"/>
    <property type="match status" value="1"/>
</dbReference>
<dbReference type="AlphaFoldDB" id="A0A9Q0MH17"/>
<evidence type="ECO:0008006" key="8">
    <source>
        <dbReference type="Google" id="ProtNLM"/>
    </source>
</evidence>
<keyword evidence="1 2" id="KW-1015">Disulfide bond</keyword>
<dbReference type="InterPro" id="IPR013320">
    <property type="entry name" value="ConA-like_dom_sf"/>
</dbReference>
<dbReference type="OMA" id="AHKSMQV"/>
<accession>A0A9Q0MH17</accession>
<evidence type="ECO:0000313" key="7">
    <source>
        <dbReference type="Proteomes" id="UP001142055"/>
    </source>
</evidence>
<dbReference type="GO" id="GO:0005509">
    <property type="term" value="F:calcium ion binding"/>
    <property type="evidence" value="ECO:0007669"/>
    <property type="project" value="InterPro"/>
</dbReference>
<sequence length="839" mass="94372">MILIKSYNIVQYCTTIQFILLFNYWMIDGTIHNADPQLPFEAAFQGECRKSSPCHQLCFDLHDGTFECACHESYQLDLNGYSCLKSNHSTVPFVDADTFRISSTISTTSTSRPIDPIDTINNDDEIKLKNHHHHGTMSNSNNGINNDGNIDINSIGPERNQFYSCNEVECEAGGVCIEEGNDGKDIHDDNERNDEIKRARCRCPLGRGGQFCQKIIEVKYPHFRGTSYSALPTLRNAHRSLRLMIEFKSQSFDGVLLYSGQEPDLGGDFIAIVLNQGFVEFRFDCGMGEGIIRSDMPIILNAWNTLNIYRDGRNAWMQLNQGQQIFGHSKGLFSRITFRLETFLGGSPNISQIVQRVHTNRGFHGCVRTLQINERNYDFSRDTIDGIDIDQCTSDACYHTTCLNGGHCALSDDNQKICICPLGFTGEYCEMQTEFLIPSFNGSSHLQFIGFGDRSTMFTEIIIVIKPNKPDGLFLYNGQKMDRTGDFISLNLVNGFVEFRFDLGSGAAVIRSPSPILLHNWHTIYAARTGREGILKVDYQPYSMGMSLGAFTQLSLPLNLYIGGVPNLRDIHQNVQSPEMFGGCIQKVIINGRQLSLVRDVLSGLNIENCQHICTGNERPCRNSGICEPVKSHYQCHCVNNYIGAHCEQGTGSSTLYPMFYGNSFLKYSDSELIEKISGYKTIIHLNLRAFSSNGLILWLGDVSRQQQSKKHDYLAIGLDQGHLNININLGSGDYHLTFNVTRIDDGQWHELDLVRTAKQIFVRIDHNVAVRGMINGDKSRLDVMNSLYLGGLEDTSIQSSHLYQKGFIGCISNMTLDDNYYVDIVQQSERGINIRTCI</sequence>
<feature type="domain" description="Laminin G" evidence="4">
    <location>
        <begin position="655"/>
        <end position="838"/>
    </location>
</feature>
<dbReference type="PROSITE" id="PS50025">
    <property type="entry name" value="LAM_G_DOMAIN"/>
    <property type="match status" value="3"/>
</dbReference>
<comment type="caution">
    <text evidence="6">The sequence shown here is derived from an EMBL/GenBank/DDBJ whole genome shotgun (WGS) entry which is preliminary data.</text>
</comment>
<evidence type="ECO:0000256" key="2">
    <source>
        <dbReference type="PROSITE-ProRule" id="PRU00076"/>
    </source>
</evidence>